<accession>A0AAJ0UFF1</accession>
<protein>
    <submittedName>
        <fullName evidence="3">Uncharacterized protein</fullName>
    </submittedName>
</protein>
<dbReference type="GO" id="GO:0005525">
    <property type="term" value="F:GTP binding"/>
    <property type="evidence" value="ECO:0007669"/>
    <property type="project" value="UniProtKB-KW"/>
</dbReference>
<name>A0AAJ0UFF1_HALSE</name>
<proteinExistence type="predicted"/>
<sequence length="118" mass="12918">MLPGLLFDRPTLVGVDRSDVRALLNAGYRAWSTAVYSPPSEDCIEAIARASANLPPFTPAGAFAWITSSPEFSIGEFDTIGQTLWKRMDHQGSVIYAPFLDPSYAEGERLLSLTFFGD</sequence>
<evidence type="ECO:0000313" key="4">
    <source>
        <dbReference type="Proteomes" id="UP001296967"/>
    </source>
</evidence>
<dbReference type="EMBL" id="NHSF01000029">
    <property type="protein sequence ID" value="MBK5929900.1"/>
    <property type="molecule type" value="Genomic_DNA"/>
</dbReference>
<dbReference type="SUPFAM" id="SSF55307">
    <property type="entry name" value="Tubulin C-terminal domain-like"/>
    <property type="match status" value="1"/>
</dbReference>
<keyword evidence="4" id="KW-1185">Reference proteome</keyword>
<dbReference type="InterPro" id="IPR008280">
    <property type="entry name" value="Tub_FtsZ_C"/>
</dbReference>
<dbReference type="Proteomes" id="UP001296967">
    <property type="component" value="Unassembled WGS sequence"/>
</dbReference>
<evidence type="ECO:0000313" key="3">
    <source>
        <dbReference type="EMBL" id="MBK5929900.1"/>
    </source>
</evidence>
<evidence type="ECO:0000256" key="2">
    <source>
        <dbReference type="ARBA" id="ARBA00023134"/>
    </source>
</evidence>
<reference evidence="3" key="2">
    <citation type="journal article" date="2020" name="Microorganisms">
        <title>Osmotic Adaptation and Compatible Solute Biosynthesis of Phototrophic Bacteria as Revealed from Genome Analyses.</title>
        <authorList>
            <person name="Imhoff J.F."/>
            <person name="Rahn T."/>
            <person name="Kunzel S."/>
            <person name="Keller A."/>
            <person name="Neulinger S.C."/>
        </authorList>
    </citation>
    <scope>NUCLEOTIDE SEQUENCE</scope>
    <source>
        <strain evidence="3">DSM 4395</strain>
    </source>
</reference>
<reference evidence="3" key="1">
    <citation type="submission" date="2017-05" db="EMBL/GenBank/DDBJ databases">
        <authorList>
            <person name="Imhoff J.F."/>
            <person name="Rahn T."/>
            <person name="Kuenzel S."/>
            <person name="Neulinger S.C."/>
        </authorList>
    </citation>
    <scope>NUCLEOTIDE SEQUENCE</scope>
    <source>
        <strain evidence="3">DSM 4395</strain>
    </source>
</reference>
<organism evidence="3 4">
    <name type="scientific">Halochromatium salexigens</name>
    <name type="common">Chromatium salexigens</name>
    <dbReference type="NCBI Taxonomy" id="49447"/>
    <lineage>
        <taxon>Bacteria</taxon>
        <taxon>Pseudomonadati</taxon>
        <taxon>Pseudomonadota</taxon>
        <taxon>Gammaproteobacteria</taxon>
        <taxon>Chromatiales</taxon>
        <taxon>Chromatiaceae</taxon>
        <taxon>Halochromatium</taxon>
    </lineage>
</organism>
<comment type="caution">
    <text evidence="3">The sequence shown here is derived from an EMBL/GenBank/DDBJ whole genome shotgun (WGS) entry which is preliminary data.</text>
</comment>
<dbReference type="AlphaFoldDB" id="A0AAJ0UFF1"/>
<gene>
    <name evidence="3" type="ORF">CCR82_04995</name>
</gene>
<evidence type="ECO:0000256" key="1">
    <source>
        <dbReference type="ARBA" id="ARBA00022741"/>
    </source>
</evidence>
<keyword evidence="2" id="KW-0342">GTP-binding</keyword>
<keyword evidence="1" id="KW-0547">Nucleotide-binding</keyword>